<sequence>MIWGWKDSVSPKCLTIQSIWKRNMKSDKSNLTVRYADGRDTDALYKLWKECFHDTDAFMAYYFDYYLRDNRILILEQKNQLKSMIHLNPYTLSVCGKKVNSLYVVGVATDADFRHRGAMTRLLQRTFSDCYAGRIPLIYLMPANEAIYTPFQFAYIYSQYVEKKTHTPFSSIHNVDAAIVRDISAHPVSSEAERQQLADWSNSLLSRHYDVFTRRDAYYFERLQMENQTDGGDLLLLSANGKQIGYVSYACEEIMEIREIYCEPEWQSAVGQWVLQAFRDKEGELLPLVQAPFIADAADVRGMKRPIIMGRIIDTAEWIKCMPIRNISLDIAISIIDRWIPENEGTWYWQISPEGNSFERTERPWDICLDIDTFLQWLSGYIPADELIRQHRILLRTDWQENDAMYTLEQIPVLHGLMINEIV</sequence>
<gene>
    <name evidence="2" type="ORF">DW070_10850</name>
</gene>
<dbReference type="PANTHER" id="PTHR37817:SF1">
    <property type="entry name" value="N-ACETYLTRANSFERASE EIS"/>
    <property type="match status" value="1"/>
</dbReference>
<dbReference type="Pfam" id="PF13527">
    <property type="entry name" value="Acetyltransf_9"/>
    <property type="match status" value="1"/>
</dbReference>
<dbReference type="Pfam" id="PF13530">
    <property type="entry name" value="SCP2_2"/>
    <property type="match status" value="1"/>
</dbReference>
<accession>A0A3E2TM45</accession>
<name>A0A3E2TM45_9FIRM</name>
<organism evidence="2 3">
    <name type="scientific">Coprococcus catus</name>
    <dbReference type="NCBI Taxonomy" id="116085"/>
    <lineage>
        <taxon>Bacteria</taxon>
        <taxon>Bacillati</taxon>
        <taxon>Bacillota</taxon>
        <taxon>Clostridia</taxon>
        <taxon>Lachnospirales</taxon>
        <taxon>Lachnospiraceae</taxon>
        <taxon>Coprococcus</taxon>
    </lineage>
</organism>
<evidence type="ECO:0000313" key="2">
    <source>
        <dbReference type="EMBL" id="RGB78932.1"/>
    </source>
</evidence>
<evidence type="ECO:0000313" key="3">
    <source>
        <dbReference type="Proteomes" id="UP000260773"/>
    </source>
</evidence>
<dbReference type="GO" id="GO:0030649">
    <property type="term" value="P:aminoglycoside antibiotic catabolic process"/>
    <property type="evidence" value="ECO:0007669"/>
    <property type="project" value="TreeGrafter"/>
</dbReference>
<dbReference type="SUPFAM" id="SSF55729">
    <property type="entry name" value="Acyl-CoA N-acyltransferases (Nat)"/>
    <property type="match status" value="1"/>
</dbReference>
<comment type="caution">
    <text evidence="2">The sequence shown here is derived from an EMBL/GenBank/DDBJ whole genome shotgun (WGS) entry which is preliminary data.</text>
</comment>
<dbReference type="InterPro" id="IPR000182">
    <property type="entry name" value="GNAT_dom"/>
</dbReference>
<feature type="domain" description="N-acetyltransferase" evidence="1">
    <location>
        <begin position="31"/>
        <end position="176"/>
    </location>
</feature>
<keyword evidence="2" id="KW-0808">Transferase</keyword>
<dbReference type="SUPFAM" id="SSF55718">
    <property type="entry name" value="SCP-like"/>
    <property type="match status" value="1"/>
</dbReference>
<dbReference type="InterPro" id="IPR036527">
    <property type="entry name" value="SCP2_sterol-bd_dom_sf"/>
</dbReference>
<dbReference type="AlphaFoldDB" id="A0A3E2TM45"/>
<dbReference type="PROSITE" id="PS51186">
    <property type="entry name" value="GNAT"/>
    <property type="match status" value="1"/>
</dbReference>
<dbReference type="Gene3D" id="3.40.630.30">
    <property type="match status" value="1"/>
</dbReference>
<dbReference type="PANTHER" id="PTHR37817">
    <property type="entry name" value="N-ACETYLTRANSFERASE EIS"/>
    <property type="match status" value="1"/>
</dbReference>
<dbReference type="InterPro" id="IPR051554">
    <property type="entry name" value="Acetyltransferase_Eis"/>
</dbReference>
<dbReference type="EMBL" id="QVEP01000027">
    <property type="protein sequence ID" value="RGB78932.1"/>
    <property type="molecule type" value="Genomic_DNA"/>
</dbReference>
<dbReference type="GO" id="GO:0034069">
    <property type="term" value="F:aminoglycoside N-acetyltransferase activity"/>
    <property type="evidence" value="ECO:0007669"/>
    <property type="project" value="TreeGrafter"/>
</dbReference>
<dbReference type="InterPro" id="IPR016181">
    <property type="entry name" value="Acyl_CoA_acyltransferase"/>
</dbReference>
<reference evidence="2 3" key="1">
    <citation type="submission" date="2018-08" db="EMBL/GenBank/DDBJ databases">
        <title>A genome reference for cultivated species of the human gut microbiota.</title>
        <authorList>
            <person name="Zou Y."/>
            <person name="Xue W."/>
            <person name="Luo G."/>
        </authorList>
    </citation>
    <scope>NUCLEOTIDE SEQUENCE [LARGE SCALE GENOMIC DNA]</scope>
    <source>
        <strain evidence="2 3">AF45-17</strain>
    </source>
</reference>
<dbReference type="Gene3D" id="3.30.1050.10">
    <property type="entry name" value="SCP2 sterol-binding domain"/>
    <property type="match status" value="1"/>
</dbReference>
<proteinExistence type="predicted"/>
<evidence type="ECO:0000259" key="1">
    <source>
        <dbReference type="PROSITE" id="PS51186"/>
    </source>
</evidence>
<protein>
    <submittedName>
        <fullName evidence="2">GNAT family N-acetyltransferase</fullName>
    </submittedName>
</protein>
<dbReference type="InterPro" id="IPR025559">
    <property type="entry name" value="Eis_dom"/>
</dbReference>
<dbReference type="Proteomes" id="UP000260773">
    <property type="component" value="Unassembled WGS sequence"/>
</dbReference>